<evidence type="ECO:0000256" key="2">
    <source>
        <dbReference type="ARBA" id="ARBA00023180"/>
    </source>
</evidence>
<keyword evidence="5" id="KW-1185">Reference proteome</keyword>
<dbReference type="Gene3D" id="2.160.20.10">
    <property type="entry name" value="Single-stranded right-handed beta-helix, Pectin lyase-like"/>
    <property type="match status" value="1"/>
</dbReference>
<organism evidence="4 5">
    <name type="scientific">Zhouia spongiae</name>
    <dbReference type="NCBI Taxonomy" id="2202721"/>
    <lineage>
        <taxon>Bacteria</taxon>
        <taxon>Pseudomonadati</taxon>
        <taxon>Bacteroidota</taxon>
        <taxon>Flavobacteriia</taxon>
        <taxon>Flavobacteriales</taxon>
        <taxon>Flavobacteriaceae</taxon>
        <taxon>Zhouia</taxon>
    </lineage>
</organism>
<keyword evidence="1" id="KW-0479">Metal-binding</keyword>
<evidence type="ECO:0000313" key="4">
    <source>
        <dbReference type="EMBL" id="UNY98386.1"/>
    </source>
</evidence>
<dbReference type="PROSITE" id="PS51257">
    <property type="entry name" value="PROKAR_LIPOPROTEIN"/>
    <property type="match status" value="1"/>
</dbReference>
<dbReference type="InterPro" id="IPR052063">
    <property type="entry name" value="Polysaccharide_Lyase_1"/>
</dbReference>
<dbReference type="InterPro" id="IPR012334">
    <property type="entry name" value="Pectin_lyas_fold"/>
</dbReference>
<dbReference type="Proteomes" id="UP000829476">
    <property type="component" value="Chromosome"/>
</dbReference>
<evidence type="ECO:0000256" key="3">
    <source>
        <dbReference type="SAM" id="MobiDB-lite"/>
    </source>
</evidence>
<sequence length="536" mass="58236">MDKINALRSMMFIFLFVTLLQSCNHDEIQLSADNEEQFQTATIFYQKGRNRSAIIFTRDGEKKIFRNGKKYQTTQEAAPDPIEEVTDNIDADNIEVIPDTEWTDETAIEETTPDTGSDQDSTDTDQDMGSLKAFPGAEGYGRFATGGRGGKVVEVTNLNDSGSGSLRDALKMTGARTIVFKVSGTINCNSYLSIPSGSGDVTIAGHTAPGEGITVKGAEMRIQDSNVIIRHMRFRLGDNGGSDSNRDGIKIIAWGGHTVENIIIDHCSISWANDENIDISAADNGYVRNITIQNNIISENIGTHYGMLLWKDTKNITIYKNLFAHNSARNIRSSTCLSTFEMINNVVYGFSSATSPTYENQFDVIGNVYKSNPNLSLKYQTIRLEASTNNCPDGQIGLTKAYIADNSLDGGKISVSSDLNSYTVNSPTLNSGIAAMSSNEVESEVLKSAGASLFRDAVDKRIINDVINRTGGIKSNSGSYPALATGSAYKDSDKDGMSDEWETNNGLNPNDASDGSKDSNGNGYTNLEEFLFSLES</sequence>
<dbReference type="EMBL" id="CP094326">
    <property type="protein sequence ID" value="UNY98386.1"/>
    <property type="molecule type" value="Genomic_DNA"/>
</dbReference>
<accession>A0ABY3YKL5</accession>
<name>A0ABY3YKL5_9FLAO</name>
<dbReference type="SMART" id="SM00710">
    <property type="entry name" value="PbH1"/>
    <property type="match status" value="4"/>
</dbReference>
<feature type="compositionally biased region" description="Polar residues" evidence="3">
    <location>
        <begin position="503"/>
        <end position="524"/>
    </location>
</feature>
<proteinExistence type="predicted"/>
<evidence type="ECO:0008006" key="6">
    <source>
        <dbReference type="Google" id="ProtNLM"/>
    </source>
</evidence>
<feature type="region of interest" description="Disordered" evidence="3">
    <location>
        <begin position="487"/>
        <end position="524"/>
    </location>
</feature>
<dbReference type="InterPro" id="IPR011050">
    <property type="entry name" value="Pectin_lyase_fold/virulence"/>
</dbReference>
<gene>
    <name evidence="4" type="ORF">MQE36_15030</name>
</gene>
<keyword evidence="2" id="KW-0325">Glycoprotein</keyword>
<dbReference type="InterPro" id="IPR006626">
    <property type="entry name" value="PbH1"/>
</dbReference>
<dbReference type="SUPFAM" id="SSF51126">
    <property type="entry name" value="Pectin lyase-like"/>
    <property type="match status" value="1"/>
</dbReference>
<dbReference type="PANTHER" id="PTHR42970:SF1">
    <property type="entry name" value="PECTATE LYASE C-RELATED"/>
    <property type="match status" value="1"/>
</dbReference>
<dbReference type="PANTHER" id="PTHR42970">
    <property type="entry name" value="PECTATE LYASE C-RELATED"/>
    <property type="match status" value="1"/>
</dbReference>
<feature type="region of interest" description="Disordered" evidence="3">
    <location>
        <begin position="104"/>
        <end position="126"/>
    </location>
</feature>
<reference evidence="4 5" key="1">
    <citation type="journal article" date="2018" name="Int. J. Syst. Evol. Microbiol.">
        <title>Zhouia spongiae sp. nov., isolated from a marine sponge.</title>
        <authorList>
            <person name="Zhuang L."/>
            <person name="Lin B."/>
            <person name="Qin F."/>
            <person name="Luo L."/>
        </authorList>
    </citation>
    <scope>NUCLEOTIDE SEQUENCE [LARGE SCALE GENOMIC DNA]</scope>
    <source>
        <strain evidence="4 5">HN-Y44</strain>
    </source>
</reference>
<evidence type="ECO:0000256" key="1">
    <source>
        <dbReference type="ARBA" id="ARBA00022723"/>
    </source>
</evidence>
<dbReference type="RefSeq" id="WP_242936793.1">
    <property type="nucleotide sequence ID" value="NZ_CP094326.1"/>
</dbReference>
<protein>
    <recommendedName>
        <fullName evidence="6">Pectate lyase</fullName>
    </recommendedName>
</protein>
<evidence type="ECO:0000313" key="5">
    <source>
        <dbReference type="Proteomes" id="UP000829476"/>
    </source>
</evidence>